<accession>A0A1G2G3M9</accession>
<protein>
    <submittedName>
        <fullName evidence="1">Uncharacterized protein</fullName>
    </submittedName>
</protein>
<sequence>MRQSLLEGRALSYINSSNPENIQKQVDAILFTEEGYFSGRDFPEERRVEFSWAPRLGITSISFPLGNRLASRGASMGFERGLWVESCNLVRWVLMVPDDTTEVHMCLFSNERAIAARSVLYGIVSGLKSLTPFCRSGWGSTPDMQCIGCGRVYAIGLGWSDVSCIPLKPTPKIICPECCP</sequence>
<organism evidence="1 2">
    <name type="scientific">Candidatus Ryanbacteria bacterium RIFCSPHIGHO2_01_FULL_45_22</name>
    <dbReference type="NCBI Taxonomy" id="1802114"/>
    <lineage>
        <taxon>Bacteria</taxon>
        <taxon>Candidatus Ryaniibacteriota</taxon>
    </lineage>
</organism>
<proteinExistence type="predicted"/>
<reference evidence="1 2" key="1">
    <citation type="journal article" date="2016" name="Nat. Commun.">
        <title>Thousands of microbial genomes shed light on interconnected biogeochemical processes in an aquifer system.</title>
        <authorList>
            <person name="Anantharaman K."/>
            <person name="Brown C.T."/>
            <person name="Hug L.A."/>
            <person name="Sharon I."/>
            <person name="Castelle C.J."/>
            <person name="Probst A.J."/>
            <person name="Thomas B.C."/>
            <person name="Singh A."/>
            <person name="Wilkins M.J."/>
            <person name="Karaoz U."/>
            <person name="Brodie E.L."/>
            <person name="Williams K.H."/>
            <person name="Hubbard S.S."/>
            <person name="Banfield J.F."/>
        </authorList>
    </citation>
    <scope>NUCLEOTIDE SEQUENCE [LARGE SCALE GENOMIC DNA]</scope>
</reference>
<dbReference type="Proteomes" id="UP000177480">
    <property type="component" value="Unassembled WGS sequence"/>
</dbReference>
<comment type="caution">
    <text evidence="1">The sequence shown here is derived from an EMBL/GenBank/DDBJ whole genome shotgun (WGS) entry which is preliminary data.</text>
</comment>
<dbReference type="STRING" id="1802114.A2719_04995"/>
<name>A0A1G2G3M9_9BACT</name>
<dbReference type="EMBL" id="MHNK01000002">
    <property type="protein sequence ID" value="OGZ44458.1"/>
    <property type="molecule type" value="Genomic_DNA"/>
</dbReference>
<dbReference type="AlphaFoldDB" id="A0A1G2G3M9"/>
<gene>
    <name evidence="1" type="ORF">A2719_04995</name>
</gene>
<evidence type="ECO:0000313" key="1">
    <source>
        <dbReference type="EMBL" id="OGZ44458.1"/>
    </source>
</evidence>
<evidence type="ECO:0000313" key="2">
    <source>
        <dbReference type="Proteomes" id="UP000177480"/>
    </source>
</evidence>